<keyword evidence="2" id="KW-1185">Reference proteome</keyword>
<evidence type="ECO:0000313" key="2">
    <source>
        <dbReference type="Proteomes" id="UP000000442"/>
    </source>
</evidence>
<dbReference type="Proteomes" id="UP000000442">
    <property type="component" value="Chromosome"/>
</dbReference>
<reference evidence="1 2" key="1">
    <citation type="journal article" date="2009" name="Environ. Microbiol.">
        <title>Genome sequence of Desulfobacterium autotrophicum HRM2, a marine sulfate reducer oxidizing organic carbon completely to carbon dioxide.</title>
        <authorList>
            <person name="Strittmatter A.W."/>
            <person name="Liesegang H."/>
            <person name="Rabus R."/>
            <person name="Decker I."/>
            <person name="Amann J."/>
            <person name="Andres S."/>
            <person name="Henne A."/>
            <person name="Fricke W.F."/>
            <person name="Martinez-Arias R."/>
            <person name="Bartels D."/>
            <person name="Goesmann A."/>
            <person name="Krause L."/>
            <person name="Puehler A."/>
            <person name="Klenk H.P."/>
            <person name="Richter M."/>
            <person name="Schuler M."/>
            <person name="Gloeckner F.O."/>
            <person name="Meyerdierks A."/>
            <person name="Gottschalk G."/>
            <person name="Amann R."/>
        </authorList>
    </citation>
    <scope>NUCLEOTIDE SEQUENCE [LARGE SCALE GENOMIC DNA]</scope>
    <source>
        <strain evidence="2">ATCC 43914 / DSM 3382 / HRM2</strain>
    </source>
</reference>
<proteinExistence type="predicted"/>
<gene>
    <name evidence="1" type="ordered locus">HRM2_05590</name>
</gene>
<name>C0QHW5_DESAH</name>
<dbReference type="AlphaFoldDB" id="C0QHW5"/>
<dbReference type="STRING" id="177437.HRM2_05590"/>
<accession>C0QHW5</accession>
<evidence type="ECO:0000313" key="1">
    <source>
        <dbReference type="EMBL" id="ACN13673.1"/>
    </source>
</evidence>
<dbReference type="KEGG" id="dat:HRM2_05590"/>
<dbReference type="HOGENOM" id="CLU_2715728_0_0_7"/>
<organism evidence="1 2">
    <name type="scientific">Desulforapulum autotrophicum (strain ATCC 43914 / DSM 3382 / VKM B-1955 / HRM2)</name>
    <name type="common">Desulfobacterium autotrophicum</name>
    <dbReference type="NCBI Taxonomy" id="177437"/>
    <lineage>
        <taxon>Bacteria</taxon>
        <taxon>Pseudomonadati</taxon>
        <taxon>Thermodesulfobacteriota</taxon>
        <taxon>Desulfobacteria</taxon>
        <taxon>Desulfobacterales</taxon>
        <taxon>Desulfobacteraceae</taxon>
        <taxon>Desulforapulum</taxon>
    </lineage>
</organism>
<dbReference type="EMBL" id="CP001087">
    <property type="protein sequence ID" value="ACN13673.1"/>
    <property type="molecule type" value="Genomic_DNA"/>
</dbReference>
<protein>
    <submittedName>
        <fullName evidence="1">Uncharacterized protein</fullName>
    </submittedName>
</protein>
<sequence length="72" mass="8202">MFQSLLSWIRHSRFRVHMDADKFDCFNPCCRGSGIPGARAARNPEDIPGFQSLLSWIRHSRKPGTLCSLPKT</sequence>